<dbReference type="InterPro" id="IPR045736">
    <property type="entry name" value="START_2"/>
</dbReference>
<gene>
    <name evidence="2" type="ORF">IPO85_17395</name>
</gene>
<evidence type="ECO:0000313" key="2">
    <source>
        <dbReference type="EMBL" id="MBK9719254.1"/>
    </source>
</evidence>
<dbReference type="Gene3D" id="3.30.530.20">
    <property type="match status" value="1"/>
</dbReference>
<evidence type="ECO:0000313" key="3">
    <source>
        <dbReference type="Proteomes" id="UP000808349"/>
    </source>
</evidence>
<dbReference type="Pfam" id="PF19569">
    <property type="entry name" value="START_2"/>
    <property type="match status" value="1"/>
</dbReference>
<evidence type="ECO:0000259" key="1">
    <source>
        <dbReference type="Pfam" id="PF19569"/>
    </source>
</evidence>
<name>A0A9D7SDM2_9BACT</name>
<feature type="domain" description="START-like" evidence="1">
    <location>
        <begin position="3"/>
        <end position="121"/>
    </location>
</feature>
<dbReference type="SUPFAM" id="SSF55961">
    <property type="entry name" value="Bet v1-like"/>
    <property type="match status" value="1"/>
</dbReference>
<proteinExistence type="predicted"/>
<comment type="caution">
    <text evidence="2">The sequence shown here is derived from an EMBL/GenBank/DDBJ whole genome shotgun (WGS) entry which is preliminary data.</text>
</comment>
<reference evidence="2 3" key="1">
    <citation type="submission" date="2020-10" db="EMBL/GenBank/DDBJ databases">
        <title>Connecting structure to function with the recovery of over 1000 high-quality activated sludge metagenome-assembled genomes encoding full-length rRNA genes using long-read sequencing.</title>
        <authorList>
            <person name="Singleton C.M."/>
            <person name="Petriglieri F."/>
            <person name="Kristensen J.M."/>
            <person name="Kirkegaard R.H."/>
            <person name="Michaelsen T.Y."/>
            <person name="Andersen M.H."/>
            <person name="Karst S.M."/>
            <person name="Dueholm M.S."/>
            <person name="Nielsen P.H."/>
            <person name="Albertsen M."/>
        </authorList>
    </citation>
    <scope>NUCLEOTIDE SEQUENCE [LARGE SCALE GENOMIC DNA]</scope>
    <source>
        <strain evidence="2">Ribe_18-Q3-R11-54_BAT3C.373</strain>
    </source>
</reference>
<organism evidence="2 3">
    <name type="scientific">Candidatus Defluviibacterium haderslevense</name>
    <dbReference type="NCBI Taxonomy" id="2981993"/>
    <lineage>
        <taxon>Bacteria</taxon>
        <taxon>Pseudomonadati</taxon>
        <taxon>Bacteroidota</taxon>
        <taxon>Saprospiria</taxon>
        <taxon>Saprospirales</taxon>
        <taxon>Saprospiraceae</taxon>
        <taxon>Candidatus Defluviibacterium</taxon>
    </lineage>
</organism>
<dbReference type="EMBL" id="JADKFW010000017">
    <property type="protein sequence ID" value="MBK9719254.1"/>
    <property type="molecule type" value="Genomic_DNA"/>
</dbReference>
<dbReference type="AlphaFoldDB" id="A0A9D7SDM2"/>
<sequence length="124" mass="14700">MPRVQFQTEFMFKASPSIIYLFITQPTGLVRWFCDKVDNVGDHYTFSWEGDSEEATLIVDIEDELIKFQWEERPEEFLQFRIYKTDITNETILEVTDFADDDEVQGQIDVWEAYIKKFKAYCGG</sequence>
<dbReference type="InterPro" id="IPR023393">
    <property type="entry name" value="START-like_dom_sf"/>
</dbReference>
<dbReference type="Proteomes" id="UP000808349">
    <property type="component" value="Unassembled WGS sequence"/>
</dbReference>
<protein>
    <submittedName>
        <fullName evidence="2">Activator of HSP90 ATPase 1 family protein</fullName>
    </submittedName>
</protein>
<accession>A0A9D7SDM2</accession>